<dbReference type="CTD" id="20214623"/>
<dbReference type="Gene3D" id="3.30.40.10">
    <property type="entry name" value="Zinc/RING finger domain, C3HC4 (zinc finger)"/>
    <property type="match status" value="1"/>
</dbReference>
<proteinExistence type="predicted"/>
<protein>
    <recommendedName>
        <fullName evidence="9">PHD-type domain-containing protein</fullName>
    </recommendedName>
</protein>
<dbReference type="PANTHER" id="PTHR45888">
    <property type="entry name" value="HL01030P-RELATED"/>
    <property type="match status" value="1"/>
</dbReference>
<dbReference type="SUPFAM" id="SSF57903">
    <property type="entry name" value="FYVE/PHD zinc finger"/>
    <property type="match status" value="1"/>
</dbReference>
<dbReference type="PANTHER" id="PTHR45888:SF4">
    <property type="entry name" value="PHD FINGER PROTEIN 10"/>
    <property type="match status" value="1"/>
</dbReference>
<evidence type="ECO:0000256" key="8">
    <source>
        <dbReference type="ARBA" id="ARBA00023242"/>
    </source>
</evidence>
<dbReference type="EMBL" id="AMQM01002482">
    <property type="status" value="NOT_ANNOTATED_CDS"/>
    <property type="molecule type" value="Genomic_DNA"/>
</dbReference>
<dbReference type="OMA" id="APKGAWH"/>
<keyword evidence="8" id="KW-0539">Nucleus</keyword>
<reference evidence="12" key="1">
    <citation type="submission" date="2012-12" db="EMBL/GenBank/DDBJ databases">
        <authorList>
            <person name="Hellsten U."/>
            <person name="Grimwood J."/>
            <person name="Chapman J.A."/>
            <person name="Shapiro H."/>
            <person name="Aerts A."/>
            <person name="Otillar R.P."/>
            <person name="Terry A.Y."/>
            <person name="Boore J.L."/>
            <person name="Simakov O."/>
            <person name="Marletaz F."/>
            <person name="Cho S.-J."/>
            <person name="Edsinger-Gonzales E."/>
            <person name="Havlak P."/>
            <person name="Kuo D.-H."/>
            <person name="Larsson T."/>
            <person name="Lv J."/>
            <person name="Arendt D."/>
            <person name="Savage R."/>
            <person name="Osoegawa K."/>
            <person name="de Jong P."/>
            <person name="Lindberg D.R."/>
            <person name="Seaver E.C."/>
            <person name="Weisblat D.A."/>
            <person name="Putnam N.H."/>
            <person name="Grigoriev I.V."/>
            <person name="Rokhsar D.S."/>
        </authorList>
    </citation>
    <scope>NUCLEOTIDE SEQUENCE</scope>
</reference>
<dbReference type="EMBL" id="KB095812">
    <property type="protein sequence ID" value="ESO11614.1"/>
    <property type="molecule type" value="Genomic_DNA"/>
</dbReference>
<evidence type="ECO:0000256" key="7">
    <source>
        <dbReference type="ARBA" id="ARBA00023163"/>
    </source>
</evidence>
<dbReference type="Proteomes" id="UP000015101">
    <property type="component" value="Unassembled WGS sequence"/>
</dbReference>
<keyword evidence="2" id="KW-0479">Metal-binding</keyword>
<evidence type="ECO:0000256" key="5">
    <source>
        <dbReference type="ARBA" id="ARBA00022833"/>
    </source>
</evidence>
<evidence type="ECO:0000313" key="12">
    <source>
        <dbReference type="Proteomes" id="UP000015101"/>
    </source>
</evidence>
<keyword evidence="12" id="KW-1185">Reference proteome</keyword>
<gene>
    <name evidence="11" type="primary">20214623</name>
    <name evidence="10" type="ORF">HELRODRAFT_71521</name>
</gene>
<keyword evidence="4" id="KW-0863">Zinc-finger</keyword>
<evidence type="ECO:0000313" key="11">
    <source>
        <dbReference type="EnsemblMetazoa" id="HelroP71521"/>
    </source>
</evidence>
<dbReference type="InterPro" id="IPR011011">
    <property type="entry name" value="Znf_FYVE_PHD"/>
</dbReference>
<evidence type="ECO:0000256" key="4">
    <source>
        <dbReference type="ARBA" id="ARBA00022771"/>
    </source>
</evidence>
<name>T1G0M5_HELRO</name>
<dbReference type="GeneID" id="20214623"/>
<dbReference type="GO" id="GO:0005634">
    <property type="term" value="C:nucleus"/>
    <property type="evidence" value="ECO:0007669"/>
    <property type="project" value="UniProtKB-SubCell"/>
</dbReference>
<dbReference type="KEGG" id="hro:HELRODRAFT_71521"/>
<keyword evidence="7" id="KW-0804">Transcription</keyword>
<accession>T1G0M5</accession>
<dbReference type="GO" id="GO:0008270">
    <property type="term" value="F:zinc ion binding"/>
    <property type="evidence" value="ECO:0007669"/>
    <property type="project" value="UniProtKB-KW"/>
</dbReference>
<dbReference type="InterPro" id="IPR013083">
    <property type="entry name" value="Znf_RING/FYVE/PHD"/>
</dbReference>
<evidence type="ECO:0000256" key="6">
    <source>
        <dbReference type="ARBA" id="ARBA00023015"/>
    </source>
</evidence>
<dbReference type="RefSeq" id="XP_009010102.1">
    <property type="nucleotide sequence ID" value="XM_009011854.1"/>
</dbReference>
<evidence type="ECO:0000256" key="1">
    <source>
        <dbReference type="ARBA" id="ARBA00004123"/>
    </source>
</evidence>
<feature type="domain" description="PHD-type" evidence="9">
    <location>
        <begin position="29"/>
        <end position="61"/>
    </location>
</feature>
<reference evidence="11" key="3">
    <citation type="submission" date="2015-06" db="UniProtKB">
        <authorList>
            <consortium name="EnsemblMetazoa"/>
        </authorList>
    </citation>
    <scope>IDENTIFICATION</scope>
</reference>
<keyword evidence="5" id="KW-0862">Zinc</keyword>
<dbReference type="HOGENOM" id="CLU_131729_1_0_1"/>
<dbReference type="AlphaFoldDB" id="T1G0M5"/>
<dbReference type="eggNOG" id="KOG2747">
    <property type="taxonomic scope" value="Eukaryota"/>
</dbReference>
<dbReference type="Pfam" id="PF00628">
    <property type="entry name" value="PHD"/>
    <property type="match status" value="1"/>
</dbReference>
<dbReference type="InterPro" id="IPR019787">
    <property type="entry name" value="Znf_PHD-finger"/>
</dbReference>
<dbReference type="OrthoDB" id="1903104at2759"/>
<organism evidence="11 12">
    <name type="scientific">Helobdella robusta</name>
    <name type="common">Californian leech</name>
    <dbReference type="NCBI Taxonomy" id="6412"/>
    <lineage>
        <taxon>Eukaryota</taxon>
        <taxon>Metazoa</taxon>
        <taxon>Spiralia</taxon>
        <taxon>Lophotrochozoa</taxon>
        <taxon>Annelida</taxon>
        <taxon>Clitellata</taxon>
        <taxon>Hirudinea</taxon>
        <taxon>Rhynchobdellida</taxon>
        <taxon>Glossiphoniidae</taxon>
        <taxon>Helobdella</taxon>
    </lineage>
</organism>
<sequence>GHQSCLKFSDKLMEKVRTMRWQCIECKKCSICAKAHRAGSMLFCDVCDRGFHMDCCNPPILKPVKG</sequence>
<dbReference type="STRING" id="6412.T1G0M5"/>
<keyword evidence="3" id="KW-0677">Repeat</keyword>
<evidence type="ECO:0000313" key="10">
    <source>
        <dbReference type="EMBL" id="ESO11614.1"/>
    </source>
</evidence>
<evidence type="ECO:0000256" key="3">
    <source>
        <dbReference type="ARBA" id="ARBA00022737"/>
    </source>
</evidence>
<evidence type="ECO:0000259" key="9">
    <source>
        <dbReference type="Pfam" id="PF00628"/>
    </source>
</evidence>
<dbReference type="InParanoid" id="T1G0M5"/>
<evidence type="ECO:0000256" key="2">
    <source>
        <dbReference type="ARBA" id="ARBA00022723"/>
    </source>
</evidence>
<comment type="subcellular location">
    <subcellularLocation>
        <location evidence="1">Nucleus</location>
    </subcellularLocation>
</comment>
<reference evidence="10 12" key="2">
    <citation type="journal article" date="2013" name="Nature">
        <title>Insights into bilaterian evolution from three spiralian genomes.</title>
        <authorList>
            <person name="Simakov O."/>
            <person name="Marletaz F."/>
            <person name="Cho S.J."/>
            <person name="Edsinger-Gonzales E."/>
            <person name="Havlak P."/>
            <person name="Hellsten U."/>
            <person name="Kuo D.H."/>
            <person name="Larsson T."/>
            <person name="Lv J."/>
            <person name="Arendt D."/>
            <person name="Savage R."/>
            <person name="Osoegawa K."/>
            <person name="de Jong P."/>
            <person name="Grimwood J."/>
            <person name="Chapman J.A."/>
            <person name="Shapiro H."/>
            <person name="Aerts A."/>
            <person name="Otillar R.P."/>
            <person name="Terry A.Y."/>
            <person name="Boore J.L."/>
            <person name="Grigoriev I.V."/>
            <person name="Lindberg D.R."/>
            <person name="Seaver E.C."/>
            <person name="Weisblat D.A."/>
            <person name="Putnam N.H."/>
            <person name="Rokhsar D.S."/>
        </authorList>
    </citation>
    <scope>NUCLEOTIDE SEQUENCE</scope>
</reference>
<keyword evidence="6" id="KW-0805">Transcription regulation</keyword>
<dbReference type="EnsemblMetazoa" id="HelroT71521">
    <property type="protein sequence ID" value="HelroP71521"/>
    <property type="gene ID" value="HelroG71521"/>
</dbReference>